<feature type="transmembrane region" description="Helical" evidence="7">
    <location>
        <begin position="36"/>
        <end position="57"/>
    </location>
</feature>
<evidence type="ECO:0000256" key="3">
    <source>
        <dbReference type="ARBA" id="ARBA00022692"/>
    </source>
</evidence>
<feature type="transmembrane region" description="Helical" evidence="7">
    <location>
        <begin position="398"/>
        <end position="431"/>
    </location>
</feature>
<dbReference type="PANTHER" id="PTHR42770">
    <property type="entry name" value="AMINO ACID TRANSPORTER-RELATED"/>
    <property type="match status" value="1"/>
</dbReference>
<feature type="transmembrane region" description="Helical" evidence="7">
    <location>
        <begin position="241"/>
        <end position="263"/>
    </location>
</feature>
<evidence type="ECO:0000256" key="7">
    <source>
        <dbReference type="SAM" id="Phobius"/>
    </source>
</evidence>
<dbReference type="InterPro" id="IPR002293">
    <property type="entry name" value="AA/rel_permease1"/>
</dbReference>
<comment type="subcellular location">
    <subcellularLocation>
        <location evidence="1">Cell membrane</location>
        <topology evidence="1">Multi-pass membrane protein</topology>
    </subcellularLocation>
</comment>
<feature type="transmembrane region" description="Helical" evidence="7">
    <location>
        <begin position="146"/>
        <end position="166"/>
    </location>
</feature>
<evidence type="ECO:0000256" key="1">
    <source>
        <dbReference type="ARBA" id="ARBA00004651"/>
    </source>
</evidence>
<feature type="transmembrane region" description="Helical" evidence="7">
    <location>
        <begin position="290"/>
        <end position="313"/>
    </location>
</feature>
<dbReference type="Pfam" id="PF13520">
    <property type="entry name" value="AA_permease_2"/>
    <property type="match status" value="1"/>
</dbReference>
<feature type="transmembrane region" description="Helical" evidence="7">
    <location>
        <begin position="344"/>
        <end position="366"/>
    </location>
</feature>
<keyword evidence="9" id="KW-1185">Reference proteome</keyword>
<accession>A0A1H9ENV7</accession>
<dbReference type="GO" id="GO:0005886">
    <property type="term" value="C:plasma membrane"/>
    <property type="evidence" value="ECO:0007669"/>
    <property type="project" value="UniProtKB-SubCell"/>
</dbReference>
<reference evidence="8 9" key="1">
    <citation type="submission" date="2016-10" db="EMBL/GenBank/DDBJ databases">
        <authorList>
            <person name="de Groot N.N."/>
        </authorList>
    </citation>
    <scope>NUCLEOTIDE SEQUENCE [LARGE SCALE GENOMIC DNA]</scope>
    <source>
        <strain evidence="8 9">CGMCC 4.3519</strain>
    </source>
</reference>
<organism evidence="8 9">
    <name type="scientific">Streptomyces radiopugnans</name>
    <dbReference type="NCBI Taxonomy" id="403935"/>
    <lineage>
        <taxon>Bacteria</taxon>
        <taxon>Bacillati</taxon>
        <taxon>Actinomycetota</taxon>
        <taxon>Actinomycetes</taxon>
        <taxon>Kitasatosporales</taxon>
        <taxon>Streptomycetaceae</taxon>
        <taxon>Streptomyces</taxon>
    </lineage>
</organism>
<feature type="transmembrane region" description="Helical" evidence="7">
    <location>
        <begin position="173"/>
        <end position="192"/>
    </location>
</feature>
<evidence type="ECO:0000256" key="6">
    <source>
        <dbReference type="SAM" id="MobiDB-lite"/>
    </source>
</evidence>
<dbReference type="Gene3D" id="1.20.1740.10">
    <property type="entry name" value="Amino acid/polyamine transporter I"/>
    <property type="match status" value="1"/>
</dbReference>
<feature type="transmembrane region" description="Helical" evidence="7">
    <location>
        <begin position="63"/>
        <end position="83"/>
    </location>
</feature>
<evidence type="ECO:0000313" key="9">
    <source>
        <dbReference type="Proteomes" id="UP000199055"/>
    </source>
</evidence>
<keyword evidence="2" id="KW-1003">Cell membrane</keyword>
<dbReference type="GO" id="GO:0022857">
    <property type="term" value="F:transmembrane transporter activity"/>
    <property type="evidence" value="ECO:0007669"/>
    <property type="project" value="InterPro"/>
</dbReference>
<dbReference type="RefSeq" id="WP_218158283.1">
    <property type="nucleotide sequence ID" value="NZ_FOET01000005.1"/>
</dbReference>
<dbReference type="STRING" id="403935.SAMN05216481_105224"/>
<keyword evidence="5 7" id="KW-0472">Membrane</keyword>
<dbReference type="Proteomes" id="UP000199055">
    <property type="component" value="Unassembled WGS sequence"/>
</dbReference>
<feature type="compositionally biased region" description="Low complexity" evidence="6">
    <location>
        <begin position="9"/>
        <end position="21"/>
    </location>
</feature>
<keyword evidence="3 7" id="KW-0812">Transmembrane</keyword>
<feature type="transmembrane region" description="Helical" evidence="7">
    <location>
        <begin position="372"/>
        <end position="391"/>
    </location>
</feature>
<evidence type="ECO:0000313" key="8">
    <source>
        <dbReference type="EMBL" id="SEQ27305.1"/>
    </source>
</evidence>
<dbReference type="PANTHER" id="PTHR42770:SF7">
    <property type="entry name" value="MEMBRANE PROTEIN"/>
    <property type="match status" value="1"/>
</dbReference>
<sequence>MTGPHGTKAAGEAAGAEGAAAGPPTRMAGHLRLPGAVALAITIVVGSGALVSPGIAYHQTGQAALYAWLVAAAVTVPLLIVFARLGADLPGAGGVAGFVQAGFGRSWAAGVEVMLLGTFGLGIPAIALTGGFYFQQIPGLHGVPAWAAAIGLLALAGVSVAIGGSVSSRIQIVLALLMTAGLLAAAVIGLSGGDPVQHLPPARPEELALGVAALGAVFFAFTGWEMLSFTTEEYANPRRDFPRVVVISFLVVTTLYVLLAWAVQTRLAEDDPKAASSPIHAVVSAAAPGLAWVVSVLGVVIIAANLVGAVWAASRLVMSSAREGLLPRPLARLSRSAGTPPRNAVAVCVAVFSLMALATASDLLSLSDLLTVAGQNFFLLYLFSAVVYARLKAGAPRVFGITIAVLLGLLALTFGPLQLGYALALLVLGWALSRRGGNRREAAPGS</sequence>
<keyword evidence="4 7" id="KW-1133">Transmembrane helix</keyword>
<dbReference type="AlphaFoldDB" id="A0A1H9ENV7"/>
<gene>
    <name evidence="8" type="ORF">SAMN05216481_105224</name>
</gene>
<protein>
    <submittedName>
        <fullName evidence="8">Amino acid efflux transporter</fullName>
    </submittedName>
</protein>
<feature type="transmembrane region" description="Helical" evidence="7">
    <location>
        <begin position="113"/>
        <end position="134"/>
    </location>
</feature>
<evidence type="ECO:0000256" key="4">
    <source>
        <dbReference type="ARBA" id="ARBA00022989"/>
    </source>
</evidence>
<proteinExistence type="predicted"/>
<name>A0A1H9ENV7_9ACTN</name>
<dbReference type="PIRSF" id="PIRSF006060">
    <property type="entry name" value="AA_transporter"/>
    <property type="match status" value="1"/>
</dbReference>
<evidence type="ECO:0000256" key="2">
    <source>
        <dbReference type="ARBA" id="ARBA00022475"/>
    </source>
</evidence>
<dbReference type="InterPro" id="IPR050367">
    <property type="entry name" value="APC_superfamily"/>
</dbReference>
<feature type="region of interest" description="Disordered" evidence="6">
    <location>
        <begin position="1"/>
        <end position="21"/>
    </location>
</feature>
<dbReference type="EMBL" id="FOET01000005">
    <property type="protein sequence ID" value="SEQ27305.1"/>
    <property type="molecule type" value="Genomic_DNA"/>
</dbReference>
<feature type="transmembrane region" description="Helical" evidence="7">
    <location>
        <begin position="207"/>
        <end position="229"/>
    </location>
</feature>
<evidence type="ECO:0000256" key="5">
    <source>
        <dbReference type="ARBA" id="ARBA00023136"/>
    </source>
</evidence>